<dbReference type="AlphaFoldDB" id="A0A2P2J8J9"/>
<reference evidence="1" key="1">
    <citation type="submission" date="2018-02" db="EMBL/GenBank/DDBJ databases">
        <title>Rhizophora mucronata_Transcriptome.</title>
        <authorList>
            <person name="Meera S.P."/>
            <person name="Sreeshan A."/>
            <person name="Augustine A."/>
        </authorList>
    </citation>
    <scope>NUCLEOTIDE SEQUENCE</scope>
    <source>
        <tissue evidence="1">Leaf</tissue>
    </source>
</reference>
<sequence>MLLVEGYLPSTLIFSSADQLLHWHAPYDRDHLDSLAISHAIISFPAFESELEVLSSHSSVSLLLVIPSRLKSGKFCTPQSENVRTSWNYLFVIQTLGVIQ</sequence>
<evidence type="ECO:0000313" key="1">
    <source>
        <dbReference type="EMBL" id="MBW89790.1"/>
    </source>
</evidence>
<dbReference type="EMBL" id="GGEC01009307">
    <property type="protein sequence ID" value="MBW89790.1"/>
    <property type="molecule type" value="Transcribed_RNA"/>
</dbReference>
<proteinExistence type="predicted"/>
<name>A0A2P2J8J9_RHIMU</name>
<protein>
    <submittedName>
        <fullName evidence="1">Uncharacterized protein</fullName>
    </submittedName>
</protein>
<organism evidence="1">
    <name type="scientific">Rhizophora mucronata</name>
    <name type="common">Asiatic mangrove</name>
    <dbReference type="NCBI Taxonomy" id="61149"/>
    <lineage>
        <taxon>Eukaryota</taxon>
        <taxon>Viridiplantae</taxon>
        <taxon>Streptophyta</taxon>
        <taxon>Embryophyta</taxon>
        <taxon>Tracheophyta</taxon>
        <taxon>Spermatophyta</taxon>
        <taxon>Magnoliopsida</taxon>
        <taxon>eudicotyledons</taxon>
        <taxon>Gunneridae</taxon>
        <taxon>Pentapetalae</taxon>
        <taxon>rosids</taxon>
        <taxon>fabids</taxon>
        <taxon>Malpighiales</taxon>
        <taxon>Rhizophoraceae</taxon>
        <taxon>Rhizophora</taxon>
    </lineage>
</organism>
<accession>A0A2P2J8J9</accession>